<dbReference type="Ensembl" id="ENSELUT00000035108.3">
    <property type="protein sequence ID" value="ENSELUP00000023833.1"/>
    <property type="gene ID" value="ENSELUG00000022684.3"/>
</dbReference>
<dbReference type="Bgee" id="ENSELUG00000022684">
    <property type="expression patterns" value="Expressed in liver and 14 other cell types or tissues"/>
</dbReference>
<dbReference type="Gene3D" id="1.20.58.70">
    <property type="match status" value="1"/>
</dbReference>
<dbReference type="InParanoid" id="A0A3P8Z5T3"/>
<evidence type="ECO:0000256" key="5">
    <source>
        <dbReference type="ARBA" id="ARBA00033049"/>
    </source>
</evidence>
<dbReference type="GO" id="GO:0005739">
    <property type="term" value="C:mitochondrion"/>
    <property type="evidence" value="ECO:0007669"/>
    <property type="project" value="UniProtKB-SubCell"/>
</dbReference>
<reference evidence="8" key="3">
    <citation type="submission" date="2025-08" db="UniProtKB">
        <authorList>
            <consortium name="Ensembl"/>
        </authorList>
    </citation>
    <scope>IDENTIFICATION</scope>
</reference>
<comment type="similarity">
    <text evidence="6">Belongs to the Smac/DIABLO protein family.</text>
</comment>
<evidence type="ECO:0000313" key="8">
    <source>
        <dbReference type="Ensembl" id="ENSELUP00000023833.1"/>
    </source>
</evidence>
<dbReference type="GO" id="GO:0051402">
    <property type="term" value="P:neuron apoptotic process"/>
    <property type="evidence" value="ECO:0007669"/>
    <property type="project" value="TreeGrafter"/>
</dbReference>
<protein>
    <recommendedName>
        <fullName evidence="5">Direct IAP-binding protein with low pI</fullName>
    </recommendedName>
</protein>
<keyword evidence="7" id="KW-0175">Coiled coil</keyword>
<dbReference type="Pfam" id="PF09057">
    <property type="entry name" value="Smac_DIABLO"/>
    <property type="match status" value="1"/>
</dbReference>
<dbReference type="AlphaFoldDB" id="A0A3P8Z5T3"/>
<reference evidence="8" key="4">
    <citation type="submission" date="2025-09" db="UniProtKB">
        <authorList>
            <consortium name="Ensembl"/>
        </authorList>
    </citation>
    <scope>IDENTIFICATION</scope>
</reference>
<evidence type="ECO:0000313" key="9">
    <source>
        <dbReference type="Proteomes" id="UP000265140"/>
    </source>
</evidence>
<dbReference type="Proteomes" id="UP000265140">
    <property type="component" value="Chromosome 1"/>
</dbReference>
<accession>A0A3P8Z5T3</accession>
<dbReference type="GeneTree" id="ENSGT00390000007237"/>
<evidence type="ECO:0000256" key="3">
    <source>
        <dbReference type="ARBA" id="ARBA00022946"/>
    </source>
</evidence>
<evidence type="ECO:0000256" key="7">
    <source>
        <dbReference type="SAM" id="Coils"/>
    </source>
</evidence>
<evidence type="ECO:0000256" key="2">
    <source>
        <dbReference type="ARBA" id="ARBA00022703"/>
    </source>
</evidence>
<reference evidence="9" key="1">
    <citation type="journal article" date="2014" name="PLoS ONE">
        <title>The genome and linkage map of the northern pike (Esox lucius): conserved synteny revealed between the salmonid sister group and the Neoteleostei.</title>
        <authorList>
            <person name="Rondeau E.B."/>
            <person name="Minkley D.R."/>
            <person name="Leong J.S."/>
            <person name="Messmer A.M."/>
            <person name="Jantzen J.R."/>
            <person name="von Schalburg K.R."/>
            <person name="Lemon C."/>
            <person name="Bird N.H."/>
            <person name="Koop B.F."/>
        </authorList>
    </citation>
    <scope>NUCLEOTIDE SEQUENCE</scope>
</reference>
<dbReference type="SUPFAM" id="SSF46984">
    <property type="entry name" value="Smac/diablo"/>
    <property type="match status" value="1"/>
</dbReference>
<dbReference type="STRING" id="8010.ENSELUP00000023833"/>
<keyword evidence="9" id="KW-1185">Reference proteome</keyword>
<keyword evidence="4" id="KW-0496">Mitochondrion</keyword>
<comment type="subcellular location">
    <subcellularLocation>
        <location evidence="1">Mitochondrion</location>
    </subcellularLocation>
</comment>
<dbReference type="PANTHER" id="PTHR32247">
    <property type="entry name" value="DIABLO HOMOLOG, MITOCHONDRIAL"/>
    <property type="match status" value="1"/>
</dbReference>
<evidence type="ECO:0000256" key="6">
    <source>
        <dbReference type="ARBA" id="ARBA00046319"/>
    </source>
</evidence>
<keyword evidence="3" id="KW-0809">Transit peptide</keyword>
<dbReference type="GO" id="GO:0043065">
    <property type="term" value="P:positive regulation of apoptotic process"/>
    <property type="evidence" value="ECO:0007669"/>
    <property type="project" value="UniProtKB-ARBA"/>
</dbReference>
<evidence type="ECO:0000256" key="1">
    <source>
        <dbReference type="ARBA" id="ARBA00004173"/>
    </source>
</evidence>
<reference evidence="8" key="2">
    <citation type="submission" date="2020-02" db="EMBL/GenBank/DDBJ databases">
        <title>Esox lucius (northern pike) genome, fEsoLuc1, primary haplotype.</title>
        <authorList>
            <person name="Myers G."/>
            <person name="Karagic N."/>
            <person name="Meyer A."/>
            <person name="Pippel M."/>
            <person name="Reichard M."/>
            <person name="Winkler S."/>
            <person name="Tracey A."/>
            <person name="Sims Y."/>
            <person name="Howe K."/>
            <person name="Rhie A."/>
            <person name="Formenti G."/>
            <person name="Durbin R."/>
            <person name="Fedrigo O."/>
            <person name="Jarvis E.D."/>
        </authorList>
    </citation>
    <scope>NUCLEOTIDE SEQUENCE [LARGE SCALE GENOMIC DNA]</scope>
</reference>
<evidence type="ECO:0000256" key="4">
    <source>
        <dbReference type="ARBA" id="ARBA00023128"/>
    </source>
</evidence>
<sequence>MSQFLQVNNFYKNTTHTLQPYFVHTFADIGSPITTNNELEYTNSLLISVLFTVITYNRSTATSVLSSRKPSRQRLERITGLTRTSLASLSVCGGLSAVPFMQQVENLSHESLVRRASSTVIDSANTYLSQTTLALVDAITQYAKAIHTLIALQRRYMASLGKLSTAEEDAIWQVIIGQRVEVGDRLNECNRFESNWINAVNLCEMASEAAYNTGAEQASITAKTILQAAKSQVEEVRQISLEAKRKLAETKAEEIQRMAEYASFIESGVDDVHEAYLRED</sequence>
<dbReference type="InterPro" id="IPR009062">
    <property type="entry name" value="Smac/DIABLO-like_sf"/>
</dbReference>
<proteinExistence type="inferred from homology"/>
<name>A0A3P8Z5T3_ESOLU</name>
<organism evidence="8 9">
    <name type="scientific">Esox lucius</name>
    <name type="common">Northern pike</name>
    <dbReference type="NCBI Taxonomy" id="8010"/>
    <lineage>
        <taxon>Eukaryota</taxon>
        <taxon>Metazoa</taxon>
        <taxon>Chordata</taxon>
        <taxon>Craniata</taxon>
        <taxon>Vertebrata</taxon>
        <taxon>Euteleostomi</taxon>
        <taxon>Actinopterygii</taxon>
        <taxon>Neopterygii</taxon>
        <taxon>Teleostei</taxon>
        <taxon>Protacanthopterygii</taxon>
        <taxon>Esociformes</taxon>
        <taxon>Esocidae</taxon>
        <taxon>Esox</taxon>
    </lineage>
</organism>
<dbReference type="GO" id="GO:0008631">
    <property type="term" value="P:intrinsic apoptotic signaling pathway in response to oxidative stress"/>
    <property type="evidence" value="ECO:0007669"/>
    <property type="project" value="TreeGrafter"/>
</dbReference>
<dbReference type="PANTHER" id="PTHR32247:SF4">
    <property type="entry name" value="DIRECT IAP-BINDING PROTEIN WITH LOW PI"/>
    <property type="match status" value="1"/>
</dbReference>
<dbReference type="FunFam" id="1.20.58.70:FF:000012">
    <property type="entry name" value="diablo homolog, mitochondrial isoform X1"/>
    <property type="match status" value="1"/>
</dbReference>
<keyword evidence="2" id="KW-0053">Apoptosis</keyword>
<feature type="coiled-coil region" evidence="7">
    <location>
        <begin position="226"/>
        <end position="253"/>
    </location>
</feature>
<dbReference type="InterPro" id="IPR015142">
    <property type="entry name" value="Smac_DIABLO"/>
</dbReference>